<evidence type="ECO:0000313" key="2">
    <source>
        <dbReference type="EMBL" id="JAD85996.1"/>
    </source>
</evidence>
<keyword evidence="1" id="KW-1133">Transmembrane helix</keyword>
<proteinExistence type="predicted"/>
<sequence>MPQSEAVKRVWDHIKINNLEVSGWLLSELFCTILFLYGYECCVLSYFLLTLQSNFSQPWKNMQSEKKCDLCCIVPGWMSRKINI</sequence>
<reference evidence="2" key="1">
    <citation type="submission" date="2014-09" db="EMBL/GenBank/DDBJ databases">
        <authorList>
            <person name="Magalhaes I.L.F."/>
            <person name="Oliveira U."/>
            <person name="Santos F.R."/>
            <person name="Vidigal T.H.D.A."/>
            <person name="Brescovit A.D."/>
            <person name="Santos A.J."/>
        </authorList>
    </citation>
    <scope>NUCLEOTIDE SEQUENCE</scope>
    <source>
        <tissue evidence="2">Shoot tissue taken approximately 20 cm above the soil surface</tissue>
    </source>
</reference>
<keyword evidence="1" id="KW-0812">Transmembrane</keyword>
<accession>A0A0A9DDV4</accession>
<feature type="transmembrane region" description="Helical" evidence="1">
    <location>
        <begin position="24"/>
        <end position="49"/>
    </location>
</feature>
<dbReference type="EMBL" id="GBRH01211899">
    <property type="protein sequence ID" value="JAD85996.1"/>
    <property type="molecule type" value="Transcribed_RNA"/>
</dbReference>
<reference evidence="2" key="2">
    <citation type="journal article" date="2015" name="Data Brief">
        <title>Shoot transcriptome of the giant reed, Arundo donax.</title>
        <authorList>
            <person name="Barrero R.A."/>
            <person name="Guerrero F.D."/>
            <person name="Moolhuijzen P."/>
            <person name="Goolsby J.A."/>
            <person name="Tidwell J."/>
            <person name="Bellgard S.E."/>
            <person name="Bellgard M.I."/>
        </authorList>
    </citation>
    <scope>NUCLEOTIDE SEQUENCE</scope>
    <source>
        <tissue evidence="2">Shoot tissue taken approximately 20 cm above the soil surface</tissue>
    </source>
</reference>
<name>A0A0A9DDV4_ARUDO</name>
<dbReference type="AlphaFoldDB" id="A0A0A9DDV4"/>
<keyword evidence="1" id="KW-0472">Membrane</keyword>
<evidence type="ECO:0000256" key="1">
    <source>
        <dbReference type="SAM" id="Phobius"/>
    </source>
</evidence>
<organism evidence="2">
    <name type="scientific">Arundo donax</name>
    <name type="common">Giant reed</name>
    <name type="synonym">Donax arundinaceus</name>
    <dbReference type="NCBI Taxonomy" id="35708"/>
    <lineage>
        <taxon>Eukaryota</taxon>
        <taxon>Viridiplantae</taxon>
        <taxon>Streptophyta</taxon>
        <taxon>Embryophyta</taxon>
        <taxon>Tracheophyta</taxon>
        <taxon>Spermatophyta</taxon>
        <taxon>Magnoliopsida</taxon>
        <taxon>Liliopsida</taxon>
        <taxon>Poales</taxon>
        <taxon>Poaceae</taxon>
        <taxon>PACMAD clade</taxon>
        <taxon>Arundinoideae</taxon>
        <taxon>Arundineae</taxon>
        <taxon>Arundo</taxon>
    </lineage>
</organism>
<protein>
    <submittedName>
        <fullName evidence="2">Uncharacterized protein</fullName>
    </submittedName>
</protein>